<gene>
    <name evidence="2" type="ORF">BS47DRAFT_724767</name>
</gene>
<feature type="compositionally biased region" description="Polar residues" evidence="1">
    <location>
        <begin position="119"/>
        <end position="132"/>
    </location>
</feature>
<reference evidence="2" key="1">
    <citation type="journal article" date="2020" name="Nat. Commun.">
        <title>Large-scale genome sequencing of mycorrhizal fungi provides insights into the early evolution of symbiotic traits.</title>
        <authorList>
            <person name="Miyauchi S."/>
            <person name="Kiss E."/>
            <person name="Kuo A."/>
            <person name="Drula E."/>
            <person name="Kohler A."/>
            <person name="Sanchez-Garcia M."/>
            <person name="Morin E."/>
            <person name="Andreopoulos B."/>
            <person name="Barry K.W."/>
            <person name="Bonito G."/>
            <person name="Buee M."/>
            <person name="Carver A."/>
            <person name="Chen C."/>
            <person name="Cichocki N."/>
            <person name="Clum A."/>
            <person name="Culley D."/>
            <person name="Crous P.W."/>
            <person name="Fauchery L."/>
            <person name="Girlanda M."/>
            <person name="Hayes R.D."/>
            <person name="Keri Z."/>
            <person name="LaButti K."/>
            <person name="Lipzen A."/>
            <person name="Lombard V."/>
            <person name="Magnuson J."/>
            <person name="Maillard F."/>
            <person name="Murat C."/>
            <person name="Nolan M."/>
            <person name="Ohm R.A."/>
            <person name="Pangilinan J."/>
            <person name="Pereira M.F."/>
            <person name="Perotto S."/>
            <person name="Peter M."/>
            <person name="Pfister S."/>
            <person name="Riley R."/>
            <person name="Sitrit Y."/>
            <person name="Stielow J.B."/>
            <person name="Szollosi G."/>
            <person name="Zifcakova L."/>
            <person name="Stursova M."/>
            <person name="Spatafora J.W."/>
            <person name="Tedersoo L."/>
            <person name="Vaario L.M."/>
            <person name="Yamada A."/>
            <person name="Yan M."/>
            <person name="Wang P."/>
            <person name="Xu J."/>
            <person name="Bruns T."/>
            <person name="Baldrian P."/>
            <person name="Vilgalys R."/>
            <person name="Dunand C."/>
            <person name="Henrissat B."/>
            <person name="Grigoriev I.V."/>
            <person name="Hibbett D."/>
            <person name="Nagy L.G."/>
            <person name="Martin F.M."/>
        </authorList>
    </citation>
    <scope>NUCLEOTIDE SEQUENCE</scope>
    <source>
        <strain evidence="2">UP504</strain>
    </source>
</reference>
<feature type="region of interest" description="Disordered" evidence="1">
    <location>
        <begin position="32"/>
        <end position="148"/>
    </location>
</feature>
<keyword evidence="3" id="KW-1185">Reference proteome</keyword>
<protein>
    <submittedName>
        <fullName evidence="2">Uncharacterized protein</fullName>
    </submittedName>
</protein>
<feature type="compositionally biased region" description="Polar residues" evidence="1">
    <location>
        <begin position="84"/>
        <end position="98"/>
    </location>
</feature>
<name>A0A9P6B1S9_9AGAM</name>
<evidence type="ECO:0000313" key="2">
    <source>
        <dbReference type="EMBL" id="KAF9515862.1"/>
    </source>
</evidence>
<organism evidence="2 3">
    <name type="scientific">Hydnum rufescens UP504</name>
    <dbReference type="NCBI Taxonomy" id="1448309"/>
    <lineage>
        <taxon>Eukaryota</taxon>
        <taxon>Fungi</taxon>
        <taxon>Dikarya</taxon>
        <taxon>Basidiomycota</taxon>
        <taxon>Agaricomycotina</taxon>
        <taxon>Agaricomycetes</taxon>
        <taxon>Cantharellales</taxon>
        <taxon>Hydnaceae</taxon>
        <taxon>Hydnum</taxon>
    </lineage>
</organism>
<dbReference type="AlphaFoldDB" id="A0A9P6B1S9"/>
<evidence type="ECO:0000256" key="1">
    <source>
        <dbReference type="SAM" id="MobiDB-lite"/>
    </source>
</evidence>
<accession>A0A9P6B1S9</accession>
<proteinExistence type="predicted"/>
<dbReference type="EMBL" id="MU128945">
    <property type="protein sequence ID" value="KAF9515862.1"/>
    <property type="molecule type" value="Genomic_DNA"/>
</dbReference>
<evidence type="ECO:0000313" key="3">
    <source>
        <dbReference type="Proteomes" id="UP000886523"/>
    </source>
</evidence>
<comment type="caution">
    <text evidence="2">The sequence shown here is derived from an EMBL/GenBank/DDBJ whole genome shotgun (WGS) entry which is preliminary data.</text>
</comment>
<dbReference type="Proteomes" id="UP000886523">
    <property type="component" value="Unassembled WGS sequence"/>
</dbReference>
<sequence>MMASLSRCVLDHNDDRPYRTWYRKYEALSSSGAQASRPLSRAPSGTYTKLIDPKLTGNATTTTLSSSSKPPTIQPPSNIRPFRSQGTATPRLQSQETTPRALGHMRTGSKVSDMVSELSIANSNPPSTQSGSIPHPTAYARRTYSRTC</sequence>